<comment type="similarity">
    <text evidence="2">Belongs to the FAD-binding monooxygenase family.</text>
</comment>
<protein>
    <submittedName>
        <fullName evidence="8">Phenylacetone monooxygenase</fullName>
        <ecNumber evidence="8">1.14.13.92</ecNumber>
    </submittedName>
</protein>
<evidence type="ECO:0000256" key="7">
    <source>
        <dbReference type="ARBA" id="ARBA00023033"/>
    </source>
</evidence>
<reference evidence="8 9" key="1">
    <citation type="submission" date="2021-05" db="EMBL/GenBank/DDBJ databases">
        <title>Complete genome of Nocardioides aquaticus KCTC 9944T isolated from meromictic and hypersaline Ekho Lake, Antarctica.</title>
        <authorList>
            <person name="Hwang K."/>
            <person name="Kim K.M."/>
            <person name="Choe H."/>
        </authorList>
    </citation>
    <scope>NUCLEOTIDE SEQUENCE [LARGE SCALE GENOMIC DNA]</scope>
    <source>
        <strain evidence="8 9">KCTC 9944</strain>
    </source>
</reference>
<evidence type="ECO:0000256" key="5">
    <source>
        <dbReference type="ARBA" id="ARBA00022857"/>
    </source>
</evidence>
<evidence type="ECO:0000313" key="8">
    <source>
        <dbReference type="EMBL" id="QVT77798.1"/>
    </source>
</evidence>
<evidence type="ECO:0000313" key="9">
    <source>
        <dbReference type="Proteomes" id="UP000679307"/>
    </source>
</evidence>
<dbReference type="PANTHER" id="PTHR43098">
    <property type="entry name" value="L-ORNITHINE N(5)-MONOOXYGENASE-RELATED"/>
    <property type="match status" value="1"/>
</dbReference>
<dbReference type="Proteomes" id="UP000679307">
    <property type="component" value="Chromosome"/>
</dbReference>
<evidence type="ECO:0000256" key="3">
    <source>
        <dbReference type="ARBA" id="ARBA00022630"/>
    </source>
</evidence>
<dbReference type="PANTHER" id="PTHR43098:SF3">
    <property type="entry name" value="L-ORNITHINE N(5)-MONOOXYGENASE-RELATED"/>
    <property type="match status" value="1"/>
</dbReference>
<proteinExistence type="inferred from homology"/>
<gene>
    <name evidence="8" type="primary">pamO</name>
    <name evidence="8" type="ORF">ENKNEFLB_00167</name>
</gene>
<dbReference type="RefSeq" id="WP_214057473.1">
    <property type="nucleotide sequence ID" value="NZ_BAAAHS010000306.1"/>
</dbReference>
<dbReference type="InterPro" id="IPR036188">
    <property type="entry name" value="FAD/NAD-bd_sf"/>
</dbReference>
<keyword evidence="6 8" id="KW-0560">Oxidoreductase</keyword>
<keyword evidence="7 8" id="KW-0503">Monooxygenase</keyword>
<dbReference type="InterPro" id="IPR050775">
    <property type="entry name" value="FAD-binding_Monooxygenases"/>
</dbReference>
<evidence type="ECO:0000256" key="1">
    <source>
        <dbReference type="ARBA" id="ARBA00001974"/>
    </source>
</evidence>
<name>A0ABX8EFC7_9ACTN</name>
<keyword evidence="4" id="KW-0274">FAD</keyword>
<keyword evidence="3" id="KW-0285">Flavoprotein</keyword>
<dbReference type="EC" id="1.14.13.92" evidence="8"/>
<evidence type="ECO:0000256" key="4">
    <source>
        <dbReference type="ARBA" id="ARBA00022827"/>
    </source>
</evidence>
<dbReference type="EMBL" id="CP075371">
    <property type="protein sequence ID" value="QVT77798.1"/>
    <property type="molecule type" value="Genomic_DNA"/>
</dbReference>
<dbReference type="Gene3D" id="3.50.50.60">
    <property type="entry name" value="FAD/NAD(P)-binding domain"/>
    <property type="match status" value="2"/>
</dbReference>
<dbReference type="SUPFAM" id="SSF51905">
    <property type="entry name" value="FAD/NAD(P)-binding domain"/>
    <property type="match status" value="2"/>
</dbReference>
<dbReference type="Pfam" id="PF13738">
    <property type="entry name" value="Pyr_redox_3"/>
    <property type="match status" value="1"/>
</dbReference>
<dbReference type="GO" id="GO:0033776">
    <property type="term" value="F:phenylacetone monooxygenase activity"/>
    <property type="evidence" value="ECO:0007669"/>
    <property type="project" value="UniProtKB-EC"/>
</dbReference>
<accession>A0ABX8EFC7</accession>
<organism evidence="8 9">
    <name type="scientific">Nocardioides aquaticus</name>
    <dbReference type="NCBI Taxonomy" id="160826"/>
    <lineage>
        <taxon>Bacteria</taxon>
        <taxon>Bacillati</taxon>
        <taxon>Actinomycetota</taxon>
        <taxon>Actinomycetes</taxon>
        <taxon>Propionibacteriales</taxon>
        <taxon>Nocardioidaceae</taxon>
        <taxon>Nocardioides</taxon>
    </lineage>
</organism>
<keyword evidence="9" id="KW-1185">Reference proteome</keyword>
<sequence>MSEAGILSASAEVDVVVVGAGFAGLRALHTLRSQGRSVAVLEAGDGIGGVWHWNRYPGARCDIESYDYSYSFSPELEQEWRWTQRYARQPEILSYIEHVADRFDLRRDVHLRRTVTECVWDEERGRWDIRTEGGERWDARFVVWAVGNLSSTKQPTLPGAEDFRGRILHTATWPRDPVDLTGLRVGVIGTGSSGMQSIPILAREAEHVTVFQRTPNYSVPAVHHEISDVRDAEVKASYAERRRRIRQSPSGLGFKPRKESALEVPEAERVEAFEDAWNGAGFGFSLTFRDILVDLEANETAADFVREKIAGLVEDPETRELLTPRGYPFGAKRPVVDDGYFETFNRDDVTLVDIASDPLEGMTPTGLRTESGETHELDVLVFATGFDALTGSLLRPRVVGRDGVTLQEKWASGPVTHLGLGIHGFPNMFVVAGPGSPALLINVLVGIELHVDWIAEMLADMDRRGAREVEVEVAAEAQWVAHVNQRAAQTLYPLARSYYMGDEVPGKPRVFMMYAGGLRNYRKILEECAAEDYAGFAFTRSMSDA</sequence>
<comment type="cofactor">
    <cofactor evidence="1">
        <name>FAD</name>
        <dbReference type="ChEBI" id="CHEBI:57692"/>
    </cofactor>
</comment>
<dbReference type="PRINTS" id="PR00411">
    <property type="entry name" value="PNDRDTASEI"/>
</dbReference>
<keyword evidence="5" id="KW-0521">NADP</keyword>
<evidence type="ECO:0000256" key="2">
    <source>
        <dbReference type="ARBA" id="ARBA00010139"/>
    </source>
</evidence>
<evidence type="ECO:0000256" key="6">
    <source>
        <dbReference type="ARBA" id="ARBA00023002"/>
    </source>
</evidence>